<keyword evidence="1" id="KW-0175">Coiled coil</keyword>
<gene>
    <name evidence="2" type="ORF">MNBD_BACTEROID02-1961</name>
</gene>
<dbReference type="EMBL" id="UOEB01000116">
    <property type="protein sequence ID" value="VAV83926.1"/>
    <property type="molecule type" value="Genomic_DNA"/>
</dbReference>
<evidence type="ECO:0000313" key="2">
    <source>
        <dbReference type="EMBL" id="VAV83926.1"/>
    </source>
</evidence>
<dbReference type="Pfam" id="PF20503">
    <property type="entry name" value="DUF6730"/>
    <property type="match status" value="1"/>
</dbReference>
<protein>
    <submittedName>
        <fullName evidence="2">Uncharacterized protein</fullName>
    </submittedName>
</protein>
<dbReference type="AlphaFoldDB" id="A0A3B0R4A4"/>
<feature type="coiled-coil region" evidence="1">
    <location>
        <begin position="1"/>
        <end position="28"/>
    </location>
</feature>
<organism evidence="2">
    <name type="scientific">hydrothermal vent metagenome</name>
    <dbReference type="NCBI Taxonomy" id="652676"/>
    <lineage>
        <taxon>unclassified sequences</taxon>
        <taxon>metagenomes</taxon>
        <taxon>ecological metagenomes</taxon>
    </lineage>
</organism>
<proteinExistence type="predicted"/>
<sequence>MAKLEEIAELLTDEIDGFNNSIEKLEGISNKINNVKFNSDISSIRYQIEDQKREFKHQLNRQNRQLDQIS</sequence>
<accession>A0A3B0R4A4</accession>
<feature type="non-terminal residue" evidence="2">
    <location>
        <position position="70"/>
    </location>
</feature>
<reference evidence="2" key="1">
    <citation type="submission" date="2018-06" db="EMBL/GenBank/DDBJ databases">
        <authorList>
            <person name="Zhirakovskaya E."/>
        </authorList>
    </citation>
    <scope>NUCLEOTIDE SEQUENCE</scope>
</reference>
<name>A0A3B0R4A4_9ZZZZ</name>
<evidence type="ECO:0000256" key="1">
    <source>
        <dbReference type="SAM" id="Coils"/>
    </source>
</evidence>
<dbReference type="InterPro" id="IPR046617">
    <property type="entry name" value="DUF6730"/>
</dbReference>